<evidence type="ECO:0000313" key="2">
    <source>
        <dbReference type="Proteomes" id="UP000215902"/>
    </source>
</evidence>
<comment type="caution">
    <text evidence="1">The sequence shown here is derived from an EMBL/GenBank/DDBJ whole genome shotgun (WGS) entry which is preliminary data.</text>
</comment>
<dbReference type="AlphaFoldDB" id="A0A267FC90"/>
<evidence type="ECO:0000313" key="1">
    <source>
        <dbReference type="EMBL" id="PAA71313.1"/>
    </source>
</evidence>
<dbReference type="Proteomes" id="UP000215902">
    <property type="component" value="Unassembled WGS sequence"/>
</dbReference>
<dbReference type="EMBL" id="NIVC01001174">
    <property type="protein sequence ID" value="PAA71313.1"/>
    <property type="molecule type" value="Genomic_DNA"/>
</dbReference>
<feature type="non-terminal residue" evidence="1">
    <location>
        <position position="1"/>
    </location>
</feature>
<accession>A0A267FC90</accession>
<name>A0A267FC90_9PLAT</name>
<proteinExistence type="predicted"/>
<keyword evidence="2" id="KW-1185">Reference proteome</keyword>
<organism evidence="1 2">
    <name type="scientific">Macrostomum lignano</name>
    <dbReference type="NCBI Taxonomy" id="282301"/>
    <lineage>
        <taxon>Eukaryota</taxon>
        <taxon>Metazoa</taxon>
        <taxon>Spiralia</taxon>
        <taxon>Lophotrochozoa</taxon>
        <taxon>Platyhelminthes</taxon>
        <taxon>Rhabditophora</taxon>
        <taxon>Macrostomorpha</taxon>
        <taxon>Macrostomida</taxon>
        <taxon>Macrostomidae</taxon>
        <taxon>Macrostomum</taxon>
    </lineage>
</organism>
<reference evidence="1 2" key="1">
    <citation type="submission" date="2017-06" db="EMBL/GenBank/DDBJ databases">
        <title>A platform for efficient transgenesis in Macrostomum lignano, a flatworm model organism for stem cell research.</title>
        <authorList>
            <person name="Berezikov E."/>
        </authorList>
    </citation>
    <scope>NUCLEOTIDE SEQUENCE [LARGE SCALE GENOMIC DNA]</scope>
    <source>
        <strain evidence="1">DV1</strain>
        <tissue evidence="1">Whole organism</tissue>
    </source>
</reference>
<sequence length="242" mass="26944">SAAIACDDCTSCTREWSLHYGPIAQISVEGDGAVDVKEQWNQVLATQLLPDCYGSLLEAAKAVYPNVQSVHHFYSLLPEYHASNQTLWGQLAKLVFQNAFRFRWAIFPVHSVLEKQQKWLPLAQSSGDVSGSAAFLTPNNLTEYLQNVLSKLRFPIMVPDYIGLRQSLESSQLEFTPLADAVSICAFLRGPACKRLRDSLPSDVSATSFQTPEAVEACSHICLMNYKTRCSISSECLEFRSR</sequence>
<gene>
    <name evidence="1" type="ORF">BOX15_Mlig033868g1</name>
</gene>
<protein>
    <submittedName>
        <fullName evidence="1">Uncharacterized protein</fullName>
    </submittedName>
</protein>